<gene>
    <name evidence="4" type="ORF">M0L44_06305</name>
</gene>
<dbReference type="Pfam" id="PF08378">
    <property type="entry name" value="NERD"/>
    <property type="match status" value="1"/>
</dbReference>
<dbReference type="InterPro" id="IPR027417">
    <property type="entry name" value="P-loop_NTPase"/>
</dbReference>
<feature type="domain" description="NERD" evidence="2">
    <location>
        <begin position="17"/>
        <end position="126"/>
    </location>
</feature>
<dbReference type="Pfam" id="PF13245">
    <property type="entry name" value="AAA_19"/>
    <property type="match status" value="1"/>
</dbReference>
<dbReference type="RefSeq" id="WP_252768799.1">
    <property type="nucleotide sequence ID" value="NZ_JAMXMC010000003.1"/>
</dbReference>
<dbReference type="InterPro" id="IPR027785">
    <property type="entry name" value="UvrD-like_helicase_C"/>
</dbReference>
<evidence type="ECO:0000259" key="3">
    <source>
        <dbReference type="Pfam" id="PF13538"/>
    </source>
</evidence>
<keyword evidence="5" id="KW-1185">Reference proteome</keyword>
<evidence type="ECO:0000259" key="2">
    <source>
        <dbReference type="Pfam" id="PF08378"/>
    </source>
</evidence>
<accession>A0ABT1BJF5</accession>
<reference evidence="4 5" key="1">
    <citation type="submission" date="2022-06" db="EMBL/GenBank/DDBJ databases">
        <title>Ideonella sp. NS12-5 Genome sequencing and assembly.</title>
        <authorList>
            <person name="Jung Y."/>
        </authorList>
    </citation>
    <scope>NUCLEOTIDE SEQUENCE [LARGE SCALE GENOMIC DNA]</scope>
    <source>
        <strain evidence="4 5">NS12-5</strain>
    </source>
</reference>
<dbReference type="EMBL" id="JAMXMC010000003">
    <property type="protein sequence ID" value="MCO5976329.1"/>
    <property type="molecule type" value="Genomic_DNA"/>
</dbReference>
<dbReference type="PANTHER" id="PTHR11070">
    <property type="entry name" value="UVRD / RECB / PCRA DNA HELICASE FAMILY MEMBER"/>
    <property type="match status" value="1"/>
</dbReference>
<sequence length="540" mass="59226">MAIVTPPLESIRPATPGQHVELEVLRQLATGLSDDFRLFHSVDWTRAQPQGDQHGELDIVVVNAAGDAAVLEVKAGAVDTQDGGLTKHYRGLAKDIAQQVQWQFGSILHRLKQEGLDVRLLHLLVLPHQRVGEQGTIRYPRERIADAEECQDLPGLILRRLGRGVPSPQQARVTAFFANRLNTVEDLSLVASQLHRTVQRMAGGLAEWVPRIHSPSGVVRVVGTAGSGKTQLALALLREAASLGQAAAYVCFNRPLADQMRDVAPAAAQVGSFHQLAWAAAGRSAGVPDFAQLGEAYAQTLAAAEPDLDLLVVDELQDFQLPWVVALLQRARPQARVLLLDDPNQQLYLDREELDIPQAVRITTWDNYRSPRQVVQAINAFRLSPRPIRACGPWHGQTPSFHRYQPSAGNLRRTTEAAVRELLSAGHAPEEIAVITWRGRESSQLLALDTLAELPLRKFTGRYDEAGQPLWTDGRLQLDSLRRTKGQAAPAVVLTEVDFDTLGELERHLLFVGMTRARMSLAVVLTEQAEQALAAQLGGA</sequence>
<feature type="domain" description="UvrD-like helicase C-terminal" evidence="3">
    <location>
        <begin position="480"/>
        <end position="524"/>
    </location>
</feature>
<organism evidence="4 5">
    <name type="scientific">Ideonella oryzae</name>
    <dbReference type="NCBI Taxonomy" id="2937441"/>
    <lineage>
        <taxon>Bacteria</taxon>
        <taxon>Pseudomonadati</taxon>
        <taxon>Pseudomonadota</taxon>
        <taxon>Betaproteobacteria</taxon>
        <taxon>Burkholderiales</taxon>
        <taxon>Sphaerotilaceae</taxon>
        <taxon>Ideonella</taxon>
    </lineage>
</organism>
<dbReference type="SUPFAM" id="SSF52540">
    <property type="entry name" value="P-loop containing nucleoside triphosphate hydrolases"/>
    <property type="match status" value="1"/>
</dbReference>
<dbReference type="PANTHER" id="PTHR11070:SF2">
    <property type="entry name" value="ATP-DEPENDENT DNA HELICASE SRS2"/>
    <property type="match status" value="1"/>
</dbReference>
<evidence type="ECO:0000313" key="5">
    <source>
        <dbReference type="Proteomes" id="UP001204851"/>
    </source>
</evidence>
<evidence type="ECO:0000256" key="1">
    <source>
        <dbReference type="ARBA" id="ARBA00034923"/>
    </source>
</evidence>
<evidence type="ECO:0000313" key="4">
    <source>
        <dbReference type="EMBL" id="MCO5976329.1"/>
    </source>
</evidence>
<proteinExistence type="predicted"/>
<dbReference type="Pfam" id="PF13538">
    <property type="entry name" value="UvrD_C_2"/>
    <property type="match status" value="1"/>
</dbReference>
<dbReference type="InterPro" id="IPR011528">
    <property type="entry name" value="NERD"/>
</dbReference>
<protein>
    <recommendedName>
        <fullName evidence="1">DNA 3'-5' helicase II</fullName>
    </recommendedName>
</protein>
<dbReference type="Gene3D" id="3.40.50.300">
    <property type="entry name" value="P-loop containing nucleotide triphosphate hydrolases"/>
    <property type="match status" value="2"/>
</dbReference>
<comment type="caution">
    <text evidence="4">The sequence shown here is derived from an EMBL/GenBank/DDBJ whole genome shotgun (WGS) entry which is preliminary data.</text>
</comment>
<dbReference type="InterPro" id="IPR000212">
    <property type="entry name" value="DNA_helicase_UvrD/REP"/>
</dbReference>
<name>A0ABT1BJF5_9BURK</name>
<dbReference type="Proteomes" id="UP001204851">
    <property type="component" value="Unassembled WGS sequence"/>
</dbReference>